<name>A0ABY0V4Z6_9ACTO</name>
<dbReference type="EMBL" id="LT629792">
    <property type="protein sequence ID" value="SDT85824.1"/>
    <property type="molecule type" value="Genomic_DNA"/>
</dbReference>
<dbReference type="Proteomes" id="UP000198976">
    <property type="component" value="Chromosome I"/>
</dbReference>
<evidence type="ECO:0000313" key="2">
    <source>
        <dbReference type="Proteomes" id="UP000198976"/>
    </source>
</evidence>
<organism evidence="1 2">
    <name type="scientific">Schaalia radingae</name>
    <dbReference type="NCBI Taxonomy" id="131110"/>
    <lineage>
        <taxon>Bacteria</taxon>
        <taxon>Bacillati</taxon>
        <taxon>Actinomycetota</taxon>
        <taxon>Actinomycetes</taxon>
        <taxon>Actinomycetales</taxon>
        <taxon>Actinomycetaceae</taxon>
        <taxon>Schaalia</taxon>
    </lineage>
</organism>
<gene>
    <name evidence="1" type="ORF">SAMN04489714_0169</name>
</gene>
<keyword evidence="2" id="KW-1185">Reference proteome</keyword>
<accession>A0ABY0V4Z6</accession>
<evidence type="ECO:0000313" key="1">
    <source>
        <dbReference type="EMBL" id="SDT85824.1"/>
    </source>
</evidence>
<reference evidence="1 2" key="1">
    <citation type="submission" date="2016-10" db="EMBL/GenBank/DDBJ databases">
        <authorList>
            <person name="Varghese N."/>
            <person name="Submissions S."/>
        </authorList>
    </citation>
    <scope>NUCLEOTIDE SEQUENCE [LARGE SCALE GENOMIC DNA]</scope>
    <source>
        <strain evidence="1 2">DSM 9169</strain>
    </source>
</reference>
<sequence>MITSRKYPWLADLPACCVCDFLVDQPTNPSVELLAHESCVTEKARFTVKKAQRRTVPQEIREFTVQVPARVETIPHLSEEIRRVRRLNMTVRPAIEQAEQELGPTWETPLCLPVSATPRRMTFFVVATRPKDPALHVHHTPARLRTGRMSIVEKVA</sequence>
<protein>
    <submittedName>
        <fullName evidence="1">Uncharacterized protein</fullName>
    </submittedName>
</protein>
<proteinExistence type="predicted"/>